<feature type="chain" id="PRO_5019318649" evidence="2">
    <location>
        <begin position="28"/>
        <end position="168"/>
    </location>
</feature>
<protein>
    <submittedName>
        <fullName evidence="3">DUF2271 domain-containing protein</fullName>
    </submittedName>
</protein>
<evidence type="ECO:0000256" key="1">
    <source>
        <dbReference type="SAM" id="MobiDB-lite"/>
    </source>
</evidence>
<gene>
    <name evidence="3" type="ORF">EOE18_17455</name>
</gene>
<comment type="caution">
    <text evidence="3">The sequence shown here is derived from an EMBL/GenBank/DDBJ whole genome shotgun (WGS) entry which is preliminary data.</text>
</comment>
<dbReference type="EMBL" id="SACO01000023">
    <property type="protein sequence ID" value="RVU02252.1"/>
    <property type="molecule type" value="Genomic_DNA"/>
</dbReference>
<reference evidence="3 4" key="1">
    <citation type="submission" date="2019-01" db="EMBL/GenBank/DDBJ databases">
        <authorList>
            <person name="Chen W.-M."/>
        </authorList>
    </citation>
    <scope>NUCLEOTIDE SEQUENCE [LARGE SCALE GENOMIC DNA]</scope>
    <source>
        <strain evidence="3 4">FSY-9</strain>
    </source>
</reference>
<dbReference type="Pfam" id="PF10029">
    <property type="entry name" value="DUF2271"/>
    <property type="match status" value="1"/>
</dbReference>
<dbReference type="RefSeq" id="WP_127711909.1">
    <property type="nucleotide sequence ID" value="NZ_SACO01000023.1"/>
</dbReference>
<dbReference type="PIRSF" id="PIRSF014995">
    <property type="entry name" value="UCP014995"/>
    <property type="match status" value="1"/>
</dbReference>
<dbReference type="OrthoDB" id="195316at2"/>
<proteinExistence type="predicted"/>
<feature type="compositionally biased region" description="Polar residues" evidence="1">
    <location>
        <begin position="153"/>
        <end position="168"/>
    </location>
</feature>
<evidence type="ECO:0000313" key="3">
    <source>
        <dbReference type="EMBL" id="RVU02252.1"/>
    </source>
</evidence>
<dbReference type="InterPro" id="IPR014469">
    <property type="entry name" value="DUF2271"/>
</dbReference>
<dbReference type="Proteomes" id="UP000282837">
    <property type="component" value="Unassembled WGS sequence"/>
</dbReference>
<organism evidence="3 4">
    <name type="scientific">Novosphingobium umbonatum</name>
    <dbReference type="NCBI Taxonomy" id="1908524"/>
    <lineage>
        <taxon>Bacteria</taxon>
        <taxon>Pseudomonadati</taxon>
        <taxon>Pseudomonadota</taxon>
        <taxon>Alphaproteobacteria</taxon>
        <taxon>Sphingomonadales</taxon>
        <taxon>Sphingomonadaceae</taxon>
        <taxon>Novosphingobium</taxon>
    </lineage>
</organism>
<keyword evidence="4" id="KW-1185">Reference proteome</keyword>
<feature type="signal peptide" evidence="2">
    <location>
        <begin position="1"/>
        <end position="27"/>
    </location>
</feature>
<evidence type="ECO:0000256" key="2">
    <source>
        <dbReference type="SAM" id="SignalP"/>
    </source>
</evidence>
<dbReference type="AlphaFoldDB" id="A0A437MX56"/>
<name>A0A437MX56_9SPHN</name>
<accession>A0A437MX56</accession>
<sequence length="168" mass="18554">MIKKFSRRLRAACFGVTWAGSATCAMAGNVTVSLDLPRIDAANYQRPFVAVWIEDHQGHWVKNLAVFHDQTRIGARWLPELRHWWRAVGMNMAMPADGVSRPTQPAGHHSLNLSGLPVGQYSLVTEVAREKAGRDLVRLPFTVQPGKPFKASTKGTAELSQVTLSVQP</sequence>
<keyword evidence="2" id="KW-0732">Signal</keyword>
<feature type="region of interest" description="Disordered" evidence="1">
    <location>
        <begin position="149"/>
        <end position="168"/>
    </location>
</feature>
<evidence type="ECO:0000313" key="4">
    <source>
        <dbReference type="Proteomes" id="UP000282837"/>
    </source>
</evidence>